<dbReference type="PATRIC" id="fig|1352936.5.peg.311"/>
<protein>
    <recommendedName>
        <fullName evidence="4">HEXXH motif domain-containing protein</fullName>
    </recommendedName>
</protein>
<dbReference type="EMBL" id="AWQX01000007">
    <property type="protein sequence ID" value="EST36561.1"/>
    <property type="molecule type" value="Genomic_DNA"/>
</dbReference>
<organism evidence="2 3">
    <name type="scientific">Streptomyces roseochromogenus subsp. oscitans DS 12.976</name>
    <dbReference type="NCBI Taxonomy" id="1352936"/>
    <lineage>
        <taxon>Bacteria</taxon>
        <taxon>Bacillati</taxon>
        <taxon>Actinomycetota</taxon>
        <taxon>Actinomycetes</taxon>
        <taxon>Kitasatosporales</taxon>
        <taxon>Streptomycetaceae</taxon>
        <taxon>Streptomyces</taxon>
    </lineage>
</organism>
<dbReference type="InterPro" id="IPR026337">
    <property type="entry name" value="AKG_HExxH"/>
</dbReference>
<evidence type="ECO:0008006" key="4">
    <source>
        <dbReference type="Google" id="ProtNLM"/>
    </source>
</evidence>
<reference evidence="2 3" key="1">
    <citation type="journal article" date="2014" name="Genome Announc.">
        <title>Draft Genome Sequence of Streptomyces roseochromogenes subsp. oscitans DS 12.976, Producer of the Aminocoumarin Antibiotic Clorobiocin.</title>
        <authorList>
            <person name="Ruckert C."/>
            <person name="Kalinowski J."/>
            <person name="Heide L."/>
            <person name="Apel A.K."/>
        </authorList>
    </citation>
    <scope>NUCLEOTIDE SEQUENCE [LARGE SCALE GENOMIC DNA]</scope>
    <source>
        <strain evidence="2 3">DS 12.976</strain>
    </source>
</reference>
<dbReference type="AlphaFoldDB" id="V6KYN5"/>
<gene>
    <name evidence="2" type="ORF">M878_01355</name>
</gene>
<evidence type="ECO:0000313" key="3">
    <source>
        <dbReference type="Proteomes" id="UP000017984"/>
    </source>
</evidence>
<sequence length="325" mass="34507">MSAVRVAPDARQSAEERTVLVRMTRSALARAGLAVTPAEAAHPAVVEIAHLAQRGVHVGTADPERIGRLGRMLDWARAGITGPPPPAATRPVEPAAPAPHLERSVARARNSLPARDDGAGKPRESALVAWREHDRERLRETIALLTAAWPEAWAELEEVLFQVALLDGSAIDGFTDFGVHGAVFIHRDRLGPGPGALPGTVRLAEALVHEGAHTRCNAASVAAAPFLRPAQGEAQLVATPLRIDPRPLTGLFQQVVVLARSVMLYERVLDSGTEASASAAVRLRRDELAADALAGVRTLMDHRDALTDHGVSVLEDAARVAGIRA</sequence>
<evidence type="ECO:0000313" key="2">
    <source>
        <dbReference type="EMBL" id="EST36561.1"/>
    </source>
</evidence>
<feature type="region of interest" description="Disordered" evidence="1">
    <location>
        <begin position="82"/>
        <end position="102"/>
    </location>
</feature>
<comment type="caution">
    <text evidence="2">The sequence shown here is derived from an EMBL/GenBank/DDBJ whole genome shotgun (WGS) entry which is preliminary data.</text>
</comment>
<dbReference type="NCBIfam" id="TIGR04267">
    <property type="entry name" value="mod_HExxH"/>
    <property type="match status" value="1"/>
</dbReference>
<keyword evidence="3" id="KW-1185">Reference proteome</keyword>
<dbReference type="STRING" id="1352936.M878_01355"/>
<feature type="compositionally biased region" description="Low complexity" evidence="1">
    <location>
        <begin position="89"/>
        <end position="99"/>
    </location>
</feature>
<accession>V6KYN5</accession>
<dbReference type="HOGENOM" id="CLU_855063_0_0_11"/>
<evidence type="ECO:0000256" key="1">
    <source>
        <dbReference type="SAM" id="MobiDB-lite"/>
    </source>
</evidence>
<dbReference type="Proteomes" id="UP000017984">
    <property type="component" value="Chromosome"/>
</dbReference>
<name>V6KYN5_STRRC</name>
<proteinExistence type="predicted"/>